<proteinExistence type="predicted"/>
<sequence>MSRASTSLSEENGASNDGRNGKSFTIKKPTEEFLLMLKWKKTVKFVQRVFKILQSPFLRQKFIEWVEIVGKADSKRYKDDLNYDTKRIRWDLEFIDDVKIYQELFNTFASLGFDWKQPEFKLAKLKAHYIYDKYLSEDKTNIPLEIIPSITDRLQSSNNDELEYLNLYNDPEKHISYKLLQLYQRGIQDNFYTHLKTRIPCPTLSMQTIPQSVKELKLLRKTTPRQKLLRHQSSKASIIDTAIFNAESEEFDMILIPHYEYTTQFGLIYAPIREKRIKKLNKFDKKSKKIKLVKKRSNPSAKKTQKMMEKERTFYSLKQSSNEPSGHSLPHVSPKINVTLIPLLDPSHGNQVGWQSRDEMCRIYLSEKYLKFNKHLNSNSIASDKLAYNWNEVIERRIKRKMISNLHGKCEDGFQTEKRKFKPVKKVFICKMHAYSENNEYHLSPFNLKFIVPYLMTEKPDDNSFMSHKSAKIETKQPIFVTIEEDEIISETNDDSSMFGQRLVISTALKSNKVE</sequence>
<reference evidence="2" key="1">
    <citation type="submission" date="2021-02" db="EMBL/GenBank/DDBJ databases">
        <authorList>
            <person name="Nowell W R."/>
        </authorList>
    </citation>
    <scope>NUCLEOTIDE SEQUENCE</scope>
</reference>
<protein>
    <submittedName>
        <fullName evidence="2">Uncharacterized protein</fullName>
    </submittedName>
</protein>
<comment type="caution">
    <text evidence="2">The sequence shown here is derived from an EMBL/GenBank/DDBJ whole genome shotgun (WGS) entry which is preliminary data.</text>
</comment>
<accession>A0A813P2Y8</accession>
<dbReference type="EMBL" id="CAJNOQ010000048">
    <property type="protein sequence ID" value="CAF0746848.1"/>
    <property type="molecule type" value="Genomic_DNA"/>
</dbReference>
<keyword evidence="4" id="KW-1185">Reference proteome</keyword>
<evidence type="ECO:0000313" key="4">
    <source>
        <dbReference type="Proteomes" id="UP000663829"/>
    </source>
</evidence>
<dbReference type="Proteomes" id="UP000681722">
    <property type="component" value="Unassembled WGS sequence"/>
</dbReference>
<dbReference type="EMBL" id="CAJOBC010000048">
    <property type="protein sequence ID" value="CAF3525782.1"/>
    <property type="molecule type" value="Genomic_DNA"/>
</dbReference>
<name>A0A813P2Y8_9BILA</name>
<feature type="region of interest" description="Disordered" evidence="1">
    <location>
        <begin position="1"/>
        <end position="23"/>
    </location>
</feature>
<organism evidence="2 4">
    <name type="scientific">Didymodactylos carnosus</name>
    <dbReference type="NCBI Taxonomy" id="1234261"/>
    <lineage>
        <taxon>Eukaryota</taxon>
        <taxon>Metazoa</taxon>
        <taxon>Spiralia</taxon>
        <taxon>Gnathifera</taxon>
        <taxon>Rotifera</taxon>
        <taxon>Eurotatoria</taxon>
        <taxon>Bdelloidea</taxon>
        <taxon>Philodinida</taxon>
        <taxon>Philodinidae</taxon>
        <taxon>Didymodactylos</taxon>
    </lineage>
</organism>
<dbReference type="Proteomes" id="UP000663829">
    <property type="component" value="Unassembled WGS sequence"/>
</dbReference>
<evidence type="ECO:0000313" key="3">
    <source>
        <dbReference type="EMBL" id="CAF3525782.1"/>
    </source>
</evidence>
<feature type="compositionally biased region" description="Polar residues" evidence="1">
    <location>
        <begin position="1"/>
        <end position="18"/>
    </location>
</feature>
<evidence type="ECO:0000313" key="2">
    <source>
        <dbReference type="EMBL" id="CAF0746848.1"/>
    </source>
</evidence>
<gene>
    <name evidence="2" type="ORF">GPM918_LOCUS592</name>
    <name evidence="3" type="ORF">SRO942_LOCUS593</name>
</gene>
<evidence type="ECO:0000256" key="1">
    <source>
        <dbReference type="SAM" id="MobiDB-lite"/>
    </source>
</evidence>
<dbReference type="AlphaFoldDB" id="A0A813P2Y8"/>
<dbReference type="OrthoDB" id="10050357at2759"/>